<dbReference type="PANTHER" id="PTHR28075:SF1">
    <property type="entry name" value="DUF1748-DOMAIN-CONTAINING PROTEIN"/>
    <property type="match status" value="1"/>
</dbReference>
<dbReference type="RefSeq" id="XP_025353573.1">
    <property type="nucleotide sequence ID" value="XM_025500965.1"/>
</dbReference>
<evidence type="ECO:0000313" key="2">
    <source>
        <dbReference type="EMBL" id="PWN33271.1"/>
    </source>
</evidence>
<dbReference type="PANTHER" id="PTHR28075">
    <property type="entry name" value="CHROMOSOME 16, WHOLE GENOME SHOTGUN SEQUENCE"/>
    <property type="match status" value="1"/>
</dbReference>
<dbReference type="GO" id="GO:0005737">
    <property type="term" value="C:cytoplasm"/>
    <property type="evidence" value="ECO:0007669"/>
    <property type="project" value="TreeGrafter"/>
</dbReference>
<proteinExistence type="predicted"/>
<keyword evidence="1" id="KW-0732">Signal</keyword>
<reference evidence="2 3" key="1">
    <citation type="journal article" date="2018" name="Mol. Biol. Evol.">
        <title>Broad Genomic Sampling Reveals a Smut Pathogenic Ancestry of the Fungal Clade Ustilaginomycotina.</title>
        <authorList>
            <person name="Kijpornyongpan T."/>
            <person name="Mondo S.J."/>
            <person name="Barry K."/>
            <person name="Sandor L."/>
            <person name="Lee J."/>
            <person name="Lipzen A."/>
            <person name="Pangilinan J."/>
            <person name="LaButti K."/>
            <person name="Hainaut M."/>
            <person name="Henrissat B."/>
            <person name="Grigoriev I.V."/>
            <person name="Spatafora J.W."/>
            <person name="Aime M.C."/>
        </authorList>
    </citation>
    <scope>NUCLEOTIDE SEQUENCE [LARGE SCALE GENOMIC DNA]</scope>
    <source>
        <strain evidence="2 3">MCA 3882</strain>
    </source>
</reference>
<dbReference type="STRING" id="1280837.A0A316V9Z3"/>
<dbReference type="OrthoDB" id="16824at2759"/>
<dbReference type="InParanoid" id="A0A316V9Z3"/>
<feature type="chain" id="PRO_5016311243" evidence="1">
    <location>
        <begin position="28"/>
        <end position="72"/>
    </location>
</feature>
<keyword evidence="3" id="KW-1185">Reference proteome</keyword>
<dbReference type="Proteomes" id="UP000245771">
    <property type="component" value="Unassembled WGS sequence"/>
</dbReference>
<dbReference type="InterPro" id="IPR013726">
    <property type="entry name" value="Mitofissin"/>
</dbReference>
<feature type="signal peptide" evidence="1">
    <location>
        <begin position="1"/>
        <end position="27"/>
    </location>
</feature>
<evidence type="ECO:0000313" key="3">
    <source>
        <dbReference type="Proteomes" id="UP000245771"/>
    </source>
</evidence>
<dbReference type="Pfam" id="PF08520">
    <property type="entry name" value="Mitofissin"/>
    <property type="match status" value="1"/>
</dbReference>
<sequence>MFGRFFHLMIDAVIISVALSGIKRSTGLTPAIRRLPNKDLRNLVRVYLETGEWLMDLSVVVMGRSNYFERIR</sequence>
<dbReference type="GeneID" id="37022746"/>
<accession>A0A316V9Z3</accession>
<dbReference type="AlphaFoldDB" id="A0A316V9Z3"/>
<evidence type="ECO:0000256" key="1">
    <source>
        <dbReference type="SAM" id="SignalP"/>
    </source>
</evidence>
<protein>
    <submittedName>
        <fullName evidence="2">DUF1748-domain-containing protein</fullName>
    </submittedName>
</protein>
<dbReference type="EMBL" id="KZ819604">
    <property type="protein sequence ID" value="PWN33271.1"/>
    <property type="molecule type" value="Genomic_DNA"/>
</dbReference>
<name>A0A316V9Z3_9BASI</name>
<organism evidence="2 3">
    <name type="scientific">Meira miltonrushii</name>
    <dbReference type="NCBI Taxonomy" id="1280837"/>
    <lineage>
        <taxon>Eukaryota</taxon>
        <taxon>Fungi</taxon>
        <taxon>Dikarya</taxon>
        <taxon>Basidiomycota</taxon>
        <taxon>Ustilaginomycotina</taxon>
        <taxon>Exobasidiomycetes</taxon>
        <taxon>Exobasidiales</taxon>
        <taxon>Brachybasidiaceae</taxon>
        <taxon>Meira</taxon>
    </lineage>
</organism>
<gene>
    <name evidence="2" type="ORF">FA14DRAFT_179925</name>
</gene>